<gene>
    <name evidence="1" type="ORF">AVEN_232116_1</name>
</gene>
<sequence length="132" mass="14927">MLRRPNGLARCKCLPRDHAKIPAQMSDVRGDNLFMRFDSFLPLRVECDPMFHDLYITFTKRLRWSVGKDSASGPDGPKFGTRFHRGFVVYAGLVHVKSDVEGPSGVARKFGEWGCRLGCFYQQINNTNTGLS</sequence>
<comment type="caution">
    <text evidence="1">The sequence shown here is derived from an EMBL/GenBank/DDBJ whole genome shotgun (WGS) entry which is preliminary data.</text>
</comment>
<evidence type="ECO:0000313" key="1">
    <source>
        <dbReference type="EMBL" id="GBM44324.1"/>
    </source>
</evidence>
<dbReference type="AlphaFoldDB" id="A0A4Y2FXC6"/>
<proteinExistence type="predicted"/>
<protein>
    <submittedName>
        <fullName evidence="1">Uncharacterized protein</fullName>
    </submittedName>
</protein>
<evidence type="ECO:0000313" key="2">
    <source>
        <dbReference type="Proteomes" id="UP000499080"/>
    </source>
</evidence>
<organism evidence="1 2">
    <name type="scientific">Araneus ventricosus</name>
    <name type="common">Orbweaver spider</name>
    <name type="synonym">Epeira ventricosa</name>
    <dbReference type="NCBI Taxonomy" id="182803"/>
    <lineage>
        <taxon>Eukaryota</taxon>
        <taxon>Metazoa</taxon>
        <taxon>Ecdysozoa</taxon>
        <taxon>Arthropoda</taxon>
        <taxon>Chelicerata</taxon>
        <taxon>Arachnida</taxon>
        <taxon>Araneae</taxon>
        <taxon>Araneomorphae</taxon>
        <taxon>Entelegynae</taxon>
        <taxon>Araneoidea</taxon>
        <taxon>Araneidae</taxon>
        <taxon>Araneus</taxon>
    </lineage>
</organism>
<dbReference type="Proteomes" id="UP000499080">
    <property type="component" value="Unassembled WGS sequence"/>
</dbReference>
<name>A0A4Y2FXC6_ARAVE</name>
<keyword evidence="2" id="KW-1185">Reference proteome</keyword>
<accession>A0A4Y2FXC6</accession>
<dbReference type="EMBL" id="BGPR01001060">
    <property type="protein sequence ID" value="GBM44324.1"/>
    <property type="molecule type" value="Genomic_DNA"/>
</dbReference>
<reference evidence="1 2" key="1">
    <citation type="journal article" date="2019" name="Sci. Rep.">
        <title>Orb-weaving spider Araneus ventricosus genome elucidates the spidroin gene catalogue.</title>
        <authorList>
            <person name="Kono N."/>
            <person name="Nakamura H."/>
            <person name="Ohtoshi R."/>
            <person name="Moran D.A.P."/>
            <person name="Shinohara A."/>
            <person name="Yoshida Y."/>
            <person name="Fujiwara M."/>
            <person name="Mori M."/>
            <person name="Tomita M."/>
            <person name="Arakawa K."/>
        </authorList>
    </citation>
    <scope>NUCLEOTIDE SEQUENCE [LARGE SCALE GENOMIC DNA]</scope>
</reference>